<comment type="caution">
    <text evidence="2">The sequence shown here is derived from an EMBL/GenBank/DDBJ whole genome shotgun (WGS) entry which is preliminary data.</text>
</comment>
<evidence type="ECO:0000313" key="3">
    <source>
        <dbReference type="Proteomes" id="UP000222542"/>
    </source>
</evidence>
<dbReference type="InterPro" id="IPR040458">
    <property type="entry name" value="Vid27"/>
</dbReference>
<organism evidence="2 3">
    <name type="scientific">Capsicum annuum</name>
    <name type="common">Capsicum pepper</name>
    <dbReference type="NCBI Taxonomy" id="4072"/>
    <lineage>
        <taxon>Eukaryota</taxon>
        <taxon>Viridiplantae</taxon>
        <taxon>Streptophyta</taxon>
        <taxon>Embryophyta</taxon>
        <taxon>Tracheophyta</taxon>
        <taxon>Spermatophyta</taxon>
        <taxon>Magnoliopsida</taxon>
        <taxon>eudicotyledons</taxon>
        <taxon>Gunneridae</taxon>
        <taxon>Pentapetalae</taxon>
        <taxon>asterids</taxon>
        <taxon>lamiids</taxon>
        <taxon>Solanales</taxon>
        <taxon>Solanaceae</taxon>
        <taxon>Solanoideae</taxon>
        <taxon>Capsiceae</taxon>
        <taxon>Capsicum</taxon>
    </lineage>
</organism>
<dbReference type="Gramene" id="PHT78571">
    <property type="protein sequence ID" value="PHT78571"/>
    <property type="gene ID" value="T459_16623"/>
</dbReference>
<proteinExistence type="predicted"/>
<sequence length="121" mass="12716">MRQAKTIFSRLGSLITHVDVTYDGKWILGTTDTYLILICTLFIDKNGSTKTDLAGCMGNKISAPRLLNLNPLDSQWLELTSFAVLSFHGVEDKGGNGGLMCGGGGGWGMGDGVAECDGDGG</sequence>
<protein>
    <recommendedName>
        <fullName evidence="1">Vacuolar import/degradation Vid27 C-terminal domain-containing protein</fullName>
    </recommendedName>
</protein>
<evidence type="ECO:0000313" key="2">
    <source>
        <dbReference type="EMBL" id="PHT78571.1"/>
    </source>
</evidence>
<keyword evidence="3" id="KW-1185">Reference proteome</keyword>
<gene>
    <name evidence="2" type="ORF">T459_16623</name>
</gene>
<dbReference type="OMA" id="FMHTIYY"/>
<dbReference type="STRING" id="4072.A0A2G2Z9J2"/>
<dbReference type="EMBL" id="AYRZ02000006">
    <property type="protein sequence ID" value="PHT78571.1"/>
    <property type="molecule type" value="Genomic_DNA"/>
</dbReference>
<dbReference type="PANTHER" id="PTHR31913:SF0">
    <property type="entry name" value="VACUOLAR IMPORT AND DEGRADATION PROTEIN 27"/>
    <property type="match status" value="1"/>
</dbReference>
<name>A0A2G2Z9J2_CAPAN</name>
<dbReference type="Pfam" id="PF08553">
    <property type="entry name" value="VID27"/>
    <property type="match status" value="1"/>
</dbReference>
<accession>A0A2G2Z9J2</accession>
<dbReference type="Proteomes" id="UP000222542">
    <property type="component" value="Unassembled WGS sequence"/>
</dbReference>
<evidence type="ECO:0000259" key="1">
    <source>
        <dbReference type="Pfam" id="PF08553"/>
    </source>
</evidence>
<dbReference type="InterPro" id="IPR013863">
    <property type="entry name" value="VID27_C"/>
</dbReference>
<dbReference type="PANTHER" id="PTHR31913">
    <property type="entry name" value="VACUOLAR IMPORT AND DEGRADATION PROTEIN 27"/>
    <property type="match status" value="1"/>
</dbReference>
<feature type="domain" description="Vacuolar import/degradation Vid27 C-terminal" evidence="1">
    <location>
        <begin position="3"/>
        <end position="87"/>
    </location>
</feature>
<reference evidence="2 3" key="1">
    <citation type="journal article" date="2014" name="Nat. Genet.">
        <title>Genome sequence of the hot pepper provides insights into the evolution of pungency in Capsicum species.</title>
        <authorList>
            <person name="Kim S."/>
            <person name="Park M."/>
            <person name="Yeom S.I."/>
            <person name="Kim Y.M."/>
            <person name="Lee J.M."/>
            <person name="Lee H.A."/>
            <person name="Seo E."/>
            <person name="Choi J."/>
            <person name="Cheong K."/>
            <person name="Kim K.T."/>
            <person name="Jung K."/>
            <person name="Lee G.W."/>
            <person name="Oh S.K."/>
            <person name="Bae C."/>
            <person name="Kim S.B."/>
            <person name="Lee H.Y."/>
            <person name="Kim S.Y."/>
            <person name="Kim M.S."/>
            <person name="Kang B.C."/>
            <person name="Jo Y.D."/>
            <person name="Yang H.B."/>
            <person name="Jeong H.J."/>
            <person name="Kang W.H."/>
            <person name="Kwon J.K."/>
            <person name="Shin C."/>
            <person name="Lim J.Y."/>
            <person name="Park J.H."/>
            <person name="Huh J.H."/>
            <person name="Kim J.S."/>
            <person name="Kim B.D."/>
            <person name="Cohen O."/>
            <person name="Paran I."/>
            <person name="Suh M.C."/>
            <person name="Lee S.B."/>
            <person name="Kim Y.K."/>
            <person name="Shin Y."/>
            <person name="Noh S.J."/>
            <person name="Park J."/>
            <person name="Seo Y.S."/>
            <person name="Kwon S.Y."/>
            <person name="Kim H.A."/>
            <person name="Park J.M."/>
            <person name="Kim H.J."/>
            <person name="Choi S.B."/>
            <person name="Bosland P.W."/>
            <person name="Reeves G."/>
            <person name="Jo S.H."/>
            <person name="Lee B.W."/>
            <person name="Cho H.T."/>
            <person name="Choi H.S."/>
            <person name="Lee M.S."/>
            <person name="Yu Y."/>
            <person name="Do Choi Y."/>
            <person name="Park B.S."/>
            <person name="van Deynze A."/>
            <person name="Ashrafi H."/>
            <person name="Hill T."/>
            <person name="Kim W.T."/>
            <person name="Pai H.S."/>
            <person name="Ahn H.K."/>
            <person name="Yeam I."/>
            <person name="Giovannoni J.J."/>
            <person name="Rose J.K."/>
            <person name="Sorensen I."/>
            <person name="Lee S.J."/>
            <person name="Kim R.W."/>
            <person name="Choi I.Y."/>
            <person name="Choi B.S."/>
            <person name="Lim J.S."/>
            <person name="Lee Y.H."/>
            <person name="Choi D."/>
        </authorList>
    </citation>
    <scope>NUCLEOTIDE SEQUENCE [LARGE SCALE GENOMIC DNA]</scope>
    <source>
        <strain evidence="3">cv. CM334</strain>
    </source>
</reference>
<dbReference type="AlphaFoldDB" id="A0A2G2Z9J2"/>
<reference evidence="2 3" key="2">
    <citation type="journal article" date="2017" name="Genome Biol.">
        <title>New reference genome sequences of hot pepper reveal the massive evolution of plant disease-resistance genes by retroduplication.</title>
        <authorList>
            <person name="Kim S."/>
            <person name="Park J."/>
            <person name="Yeom S.I."/>
            <person name="Kim Y.M."/>
            <person name="Seo E."/>
            <person name="Kim K.T."/>
            <person name="Kim M.S."/>
            <person name="Lee J.M."/>
            <person name="Cheong K."/>
            <person name="Shin H.S."/>
            <person name="Kim S.B."/>
            <person name="Han K."/>
            <person name="Lee J."/>
            <person name="Park M."/>
            <person name="Lee H.A."/>
            <person name="Lee H.Y."/>
            <person name="Lee Y."/>
            <person name="Oh S."/>
            <person name="Lee J.H."/>
            <person name="Choi E."/>
            <person name="Choi E."/>
            <person name="Lee S.E."/>
            <person name="Jeon J."/>
            <person name="Kim H."/>
            <person name="Choi G."/>
            <person name="Song H."/>
            <person name="Lee J."/>
            <person name="Lee S.C."/>
            <person name="Kwon J.K."/>
            <person name="Lee H.Y."/>
            <person name="Koo N."/>
            <person name="Hong Y."/>
            <person name="Kim R.W."/>
            <person name="Kang W.H."/>
            <person name="Huh J.H."/>
            <person name="Kang B.C."/>
            <person name="Yang T.J."/>
            <person name="Lee Y.H."/>
            <person name="Bennetzen J.L."/>
            <person name="Choi D."/>
        </authorList>
    </citation>
    <scope>NUCLEOTIDE SEQUENCE [LARGE SCALE GENOMIC DNA]</scope>
    <source>
        <strain evidence="3">cv. CM334</strain>
    </source>
</reference>